<comment type="caution">
    <text evidence="2">The sequence shown here is derived from an EMBL/GenBank/DDBJ whole genome shotgun (WGS) entry which is preliminary data.</text>
</comment>
<keyword evidence="1" id="KW-0812">Transmembrane</keyword>
<name>A0A1Y1Z630_9FUNG</name>
<feature type="transmembrane region" description="Helical" evidence="1">
    <location>
        <begin position="20"/>
        <end position="43"/>
    </location>
</feature>
<evidence type="ECO:0000256" key="1">
    <source>
        <dbReference type="SAM" id="Phobius"/>
    </source>
</evidence>
<organism evidence="2 3">
    <name type="scientific">Basidiobolus meristosporus CBS 931.73</name>
    <dbReference type="NCBI Taxonomy" id="1314790"/>
    <lineage>
        <taxon>Eukaryota</taxon>
        <taxon>Fungi</taxon>
        <taxon>Fungi incertae sedis</taxon>
        <taxon>Zoopagomycota</taxon>
        <taxon>Entomophthoromycotina</taxon>
        <taxon>Basidiobolomycetes</taxon>
        <taxon>Basidiobolales</taxon>
        <taxon>Basidiobolaceae</taxon>
        <taxon>Basidiobolus</taxon>
    </lineage>
</organism>
<gene>
    <name evidence="2" type="ORF">K493DRAFT_33459</name>
</gene>
<proteinExistence type="predicted"/>
<sequence length="98" mass="10973">MLTFPSHLPLLVFKFIAYPLLFLITTAYIIFAVLSSACLGALVSFRLMYLVVEVCQFYLSKFIPARVKASCNAEGLSDRAKEGISPLSKFRVTHPLEK</sequence>
<protein>
    <submittedName>
        <fullName evidence="2">Uncharacterized protein</fullName>
    </submittedName>
</protein>
<dbReference type="EMBL" id="MCFE01000022">
    <property type="protein sequence ID" value="ORY05762.1"/>
    <property type="molecule type" value="Genomic_DNA"/>
</dbReference>
<dbReference type="Proteomes" id="UP000193498">
    <property type="component" value="Unassembled WGS sequence"/>
</dbReference>
<dbReference type="AlphaFoldDB" id="A0A1Y1Z630"/>
<dbReference type="InParanoid" id="A0A1Y1Z630"/>
<keyword evidence="1" id="KW-1133">Transmembrane helix</keyword>
<evidence type="ECO:0000313" key="2">
    <source>
        <dbReference type="EMBL" id="ORY05762.1"/>
    </source>
</evidence>
<keyword evidence="3" id="KW-1185">Reference proteome</keyword>
<reference evidence="2 3" key="1">
    <citation type="submission" date="2016-07" db="EMBL/GenBank/DDBJ databases">
        <title>Pervasive Adenine N6-methylation of Active Genes in Fungi.</title>
        <authorList>
            <consortium name="DOE Joint Genome Institute"/>
            <person name="Mondo S.J."/>
            <person name="Dannebaum R.O."/>
            <person name="Kuo R.C."/>
            <person name="Labutti K."/>
            <person name="Haridas S."/>
            <person name="Kuo A."/>
            <person name="Salamov A."/>
            <person name="Ahrendt S.R."/>
            <person name="Lipzen A."/>
            <person name="Sullivan W."/>
            <person name="Andreopoulos W.B."/>
            <person name="Clum A."/>
            <person name="Lindquist E."/>
            <person name="Daum C."/>
            <person name="Ramamoorthy G.K."/>
            <person name="Gryganskyi A."/>
            <person name="Culley D."/>
            <person name="Magnuson J.K."/>
            <person name="James T.Y."/>
            <person name="O'Malley M.A."/>
            <person name="Stajich J.E."/>
            <person name="Spatafora J.W."/>
            <person name="Visel A."/>
            <person name="Grigoriev I.V."/>
        </authorList>
    </citation>
    <scope>NUCLEOTIDE SEQUENCE [LARGE SCALE GENOMIC DNA]</scope>
    <source>
        <strain evidence="2 3">CBS 931.73</strain>
    </source>
</reference>
<accession>A0A1Y1Z630</accession>
<keyword evidence="1" id="KW-0472">Membrane</keyword>
<evidence type="ECO:0000313" key="3">
    <source>
        <dbReference type="Proteomes" id="UP000193498"/>
    </source>
</evidence>